<dbReference type="Proteomes" id="UP000077051">
    <property type="component" value="Unassembled WGS sequence"/>
</dbReference>
<dbReference type="InterPro" id="IPR056409">
    <property type="entry name" value="Ig_CYK3_C"/>
</dbReference>
<dbReference type="EMBL" id="AMYB01000004">
    <property type="protein sequence ID" value="OAD03571.1"/>
    <property type="molecule type" value="Genomic_DNA"/>
</dbReference>
<reference evidence="3 4" key="1">
    <citation type="submission" date="2015-06" db="EMBL/GenBank/DDBJ databases">
        <title>Expansion of signal transduction pathways in fungi by whole-genome duplication.</title>
        <authorList>
            <consortium name="DOE Joint Genome Institute"/>
            <person name="Corrochano L.M."/>
            <person name="Kuo A."/>
            <person name="Marcet-Houben M."/>
            <person name="Polaino S."/>
            <person name="Salamov A."/>
            <person name="Villalobos J.M."/>
            <person name="Alvarez M.I."/>
            <person name="Avalos J."/>
            <person name="Benito E.P."/>
            <person name="Benoit I."/>
            <person name="Burger G."/>
            <person name="Camino L.P."/>
            <person name="Canovas D."/>
            <person name="Cerda-Olmedo E."/>
            <person name="Cheng J.-F."/>
            <person name="Dominguez A."/>
            <person name="Elias M."/>
            <person name="Eslava A.P."/>
            <person name="Glaser F."/>
            <person name="Grimwood J."/>
            <person name="Gutierrez G."/>
            <person name="Heitman J."/>
            <person name="Henrissat B."/>
            <person name="Iturriaga E.A."/>
            <person name="Lang B.F."/>
            <person name="Lavin J.L."/>
            <person name="Lee S."/>
            <person name="Li W."/>
            <person name="Lindquist E."/>
            <person name="Lopez-Garcia S."/>
            <person name="Luque E.M."/>
            <person name="Marcos A.T."/>
            <person name="Martin J."/>
            <person name="Mccluskey K."/>
            <person name="Medina H.R."/>
            <person name="Miralles-Duran A."/>
            <person name="Miyazaki A."/>
            <person name="Munoz-Torres E."/>
            <person name="Oguiza J.A."/>
            <person name="Ohm R."/>
            <person name="Olmedo M."/>
            <person name="Orejas M."/>
            <person name="Ortiz-Castellanos L."/>
            <person name="Pisabarro A.G."/>
            <person name="Rodriguez-Romero J."/>
            <person name="Ruiz-Herrera J."/>
            <person name="Ruiz-Vazquez R."/>
            <person name="Sanz C."/>
            <person name="Schackwitz W."/>
            <person name="Schmutz J."/>
            <person name="Shahriari M."/>
            <person name="Shelest E."/>
            <person name="Silva-Franco F."/>
            <person name="Soanes D."/>
            <person name="Syed K."/>
            <person name="Tagua V.G."/>
            <person name="Talbot N.J."/>
            <person name="Thon M."/>
            <person name="De Vries R.P."/>
            <person name="Wiebenga A."/>
            <person name="Yadav J.S."/>
            <person name="Braun E.L."/>
            <person name="Baker S."/>
            <person name="Garre V."/>
            <person name="Horwitz B."/>
            <person name="Torres-Martinez S."/>
            <person name="Idnurm A."/>
            <person name="Herrera-Estrella A."/>
            <person name="Gabaldon T."/>
            <person name="Grigoriev I.V."/>
        </authorList>
    </citation>
    <scope>NUCLEOTIDE SEQUENCE [LARGE SCALE GENOMIC DNA]</scope>
    <source>
        <strain evidence="3 4">CBS 277.49</strain>
    </source>
</reference>
<dbReference type="Pfam" id="PF24584">
    <property type="entry name" value="Ig_CYK3_C"/>
    <property type="match status" value="1"/>
</dbReference>
<gene>
    <name evidence="3" type="ORF">MUCCIDRAFT_81553</name>
</gene>
<feature type="region of interest" description="Disordered" evidence="1">
    <location>
        <begin position="41"/>
        <end position="112"/>
    </location>
</feature>
<accession>A0A168LIC7</accession>
<dbReference type="AlphaFoldDB" id="A0A168LIC7"/>
<sequence length="805" mass="91758">MNGVFPRHSVSTPYTTNKKKVPVDHQYYSNRNSIDIALNYSSSSSSSSSGSRHAYSPPLSTDTPMQQRIQRKPVVNNPMLRSSPNKTPVSWKVASPKPASTTTARSHHPQHLNKNYAAADTVHPNRIRTYSQVAPIKQQPTKSIPSSPAILSNKEKRVRTRRHSQGSYLVSSSAAIKPFHPLQDDDLKSTSSITTGTNLSTATTTTTTSQQGTKSTSFWYPRTEQHTEPLEPLKRGLSKKIRGLLQPHRTQIEQGASNEQHIIDCQESLKRCQTPVLDDGENPFRILRHTCDISQKCGVLQFNESDFAQIDSYASTVQQRGPLLTPVILSQKFLVRPYRKELLRLRVLFIWIVQNIRPEYHQRRNDLLLLQKQQTQQQQQQQAAVTQPMTPSRSSNIRQRLSRIGNSDDTCAIKSPHEITAQKLDAMNLLEEEAASLVAETMISSDYMNESAEQVLEKRSCKSSFGMAHLFVAMALAAGFEDARVVYAPKDTVAASDNKLPLNHAWCSVKIEDEYRMIDCWLASPFYPQNDNKMESHWFLAKPHDMIMTHFPKNHHDQCLDPPLSAYAFFLLPYIRNPFFWYGMRFLKYHVQLEENEHSVFYVKFKLSQTNISCYAETESDDGTATRGLAQCITDDNDNRICKVKAVLPPHQRTGWLKIYTGPKAVPTPSSGHQQQEVVNKNHYPLALCLRIKTQQPTETSFDFVQLYVDHNEFYIKEPQCYQFYPLQTYHFCIRANRLDYRATHHKLAVKSPSGKLVKLMYYPQEQTYDGTVTVSEAGKWSLICLLHHTGGSYTVASWSCKLKK</sequence>
<feature type="region of interest" description="Disordered" evidence="1">
    <location>
        <begin position="1"/>
        <end position="24"/>
    </location>
</feature>
<comment type="caution">
    <text evidence="3">The sequence shown here is derived from an EMBL/GenBank/DDBJ whole genome shotgun (WGS) entry which is preliminary data.</text>
</comment>
<dbReference type="SUPFAM" id="SSF54001">
    <property type="entry name" value="Cysteine proteinases"/>
    <property type="match status" value="1"/>
</dbReference>
<evidence type="ECO:0000256" key="1">
    <source>
        <dbReference type="SAM" id="MobiDB-lite"/>
    </source>
</evidence>
<dbReference type="GO" id="GO:0140278">
    <property type="term" value="P:mitotic division septum assembly"/>
    <property type="evidence" value="ECO:0007669"/>
    <property type="project" value="TreeGrafter"/>
</dbReference>
<feature type="domain" description="CYK3 C-terminal Ig-like" evidence="2">
    <location>
        <begin position="710"/>
        <end position="801"/>
    </location>
</feature>
<dbReference type="VEuPathDB" id="FungiDB:MUCCIDRAFT_81553"/>
<dbReference type="InterPro" id="IPR038765">
    <property type="entry name" value="Papain-like_cys_pep_sf"/>
</dbReference>
<dbReference type="OrthoDB" id="6129702at2759"/>
<dbReference type="GO" id="GO:0110085">
    <property type="term" value="C:mitotic actomyosin contractile ring"/>
    <property type="evidence" value="ECO:0007669"/>
    <property type="project" value="TreeGrafter"/>
</dbReference>
<dbReference type="STRING" id="747725.A0A168LIC7"/>
<feature type="compositionally biased region" description="Polar residues" evidence="1">
    <location>
        <begin position="58"/>
        <end position="68"/>
    </location>
</feature>
<evidence type="ECO:0000313" key="3">
    <source>
        <dbReference type="EMBL" id="OAD03571.1"/>
    </source>
</evidence>
<evidence type="ECO:0000313" key="4">
    <source>
        <dbReference type="Proteomes" id="UP000077051"/>
    </source>
</evidence>
<dbReference type="PANTHER" id="PTHR46333">
    <property type="entry name" value="CYTOKINESIS PROTEIN 3"/>
    <property type="match status" value="1"/>
</dbReference>
<feature type="compositionally biased region" description="Polar residues" evidence="1">
    <location>
        <begin position="79"/>
        <end position="88"/>
    </location>
</feature>
<dbReference type="PANTHER" id="PTHR46333:SF2">
    <property type="entry name" value="CYTOKINESIS PROTEIN 3"/>
    <property type="match status" value="1"/>
</dbReference>
<feature type="compositionally biased region" description="Low complexity" evidence="1">
    <location>
        <begin position="41"/>
        <end position="51"/>
    </location>
</feature>
<evidence type="ECO:0000259" key="2">
    <source>
        <dbReference type="Pfam" id="PF24584"/>
    </source>
</evidence>
<proteinExistence type="predicted"/>
<organism evidence="3 4">
    <name type="scientific">Mucor lusitanicus CBS 277.49</name>
    <dbReference type="NCBI Taxonomy" id="747725"/>
    <lineage>
        <taxon>Eukaryota</taxon>
        <taxon>Fungi</taxon>
        <taxon>Fungi incertae sedis</taxon>
        <taxon>Mucoromycota</taxon>
        <taxon>Mucoromycotina</taxon>
        <taxon>Mucoromycetes</taxon>
        <taxon>Mucorales</taxon>
        <taxon>Mucorineae</taxon>
        <taxon>Mucoraceae</taxon>
        <taxon>Mucor</taxon>
    </lineage>
</organism>
<name>A0A168LIC7_MUCCL</name>
<protein>
    <recommendedName>
        <fullName evidence="2">CYK3 C-terminal Ig-like domain-containing protein</fullName>
    </recommendedName>
</protein>
<keyword evidence="4" id="KW-1185">Reference proteome</keyword>
<dbReference type="InterPro" id="IPR052557">
    <property type="entry name" value="CAP/Cytokinesis_protein"/>
</dbReference>